<dbReference type="KEGG" id="ccyn:CGC48_02270"/>
<evidence type="ECO:0000313" key="2">
    <source>
        <dbReference type="Proteomes" id="UP000242855"/>
    </source>
</evidence>
<organism evidence="1 2">
    <name type="scientific">Capnocytophaga cynodegmi</name>
    <dbReference type="NCBI Taxonomy" id="28189"/>
    <lineage>
        <taxon>Bacteria</taxon>
        <taxon>Pseudomonadati</taxon>
        <taxon>Bacteroidota</taxon>
        <taxon>Flavobacteriia</taxon>
        <taxon>Flavobacteriales</taxon>
        <taxon>Flavobacteriaceae</taxon>
        <taxon>Capnocytophaga</taxon>
    </lineage>
</organism>
<gene>
    <name evidence="1" type="ORF">CGC48_02270</name>
</gene>
<name>A0A250E751_9FLAO</name>
<sequence length="168" mass="19874">MLIFIGDNYAQSGEYLDYSEVKTEIKQISQKDETYVYNISFVSESIKLTIFFDEDSSIIEINKQKIFDSFNFYYNASLETSLKKIRVLKSNKNQDFILLLPSISDEFPTFELIKFEKRTNTLYNSVFSIETYQNICNNLKFKIRDKGTNFIIEIEKFKIRGTYNKIKS</sequence>
<dbReference type="AlphaFoldDB" id="A0A250E751"/>
<protein>
    <submittedName>
        <fullName evidence="1">Uncharacterized protein</fullName>
    </submittedName>
</protein>
<reference evidence="1 2" key="1">
    <citation type="journal article" date="2017" name="Genome Announc.">
        <title>Twelve Complete Reference Genomes of Clinical Isolates in the Capnocytophaga Genus.</title>
        <authorList>
            <person name="Villarma A."/>
            <person name="Gulvik C.A."/>
            <person name="Rowe L.A."/>
            <person name="Sheth M."/>
            <person name="Juieng P."/>
            <person name="Nicholson A.C."/>
            <person name="Loparev V.N."/>
            <person name="McQuiston J.R."/>
        </authorList>
    </citation>
    <scope>NUCLEOTIDE SEQUENCE [LARGE SCALE GENOMIC DNA]</scope>
    <source>
        <strain evidence="1 2">G7591</strain>
    </source>
</reference>
<proteinExistence type="predicted"/>
<evidence type="ECO:0000313" key="1">
    <source>
        <dbReference type="EMBL" id="ATA67557.1"/>
    </source>
</evidence>
<dbReference type="EMBL" id="CP022378">
    <property type="protein sequence ID" value="ATA67557.1"/>
    <property type="molecule type" value="Genomic_DNA"/>
</dbReference>
<dbReference type="Proteomes" id="UP000242855">
    <property type="component" value="Chromosome"/>
</dbReference>
<accession>A0A250E751</accession>